<dbReference type="GO" id="GO:0052689">
    <property type="term" value="F:carboxylic ester hydrolase activity"/>
    <property type="evidence" value="ECO:0007669"/>
    <property type="project" value="UniProtKB-ARBA"/>
</dbReference>
<dbReference type="InterPro" id="IPR001375">
    <property type="entry name" value="Peptidase_S9_cat"/>
</dbReference>
<dbReference type="InterPro" id="IPR050261">
    <property type="entry name" value="FrsA_esterase"/>
</dbReference>
<dbReference type="STRING" id="229921.ADN01_02655"/>
<feature type="compositionally biased region" description="Pro residues" evidence="2">
    <location>
        <begin position="9"/>
        <end position="19"/>
    </location>
</feature>
<gene>
    <name evidence="4" type="ORF">ADN01_02655</name>
</gene>
<dbReference type="SUPFAM" id="SSF53474">
    <property type="entry name" value="alpha/beta-Hydrolases"/>
    <property type="match status" value="1"/>
</dbReference>
<reference evidence="4 5" key="1">
    <citation type="submission" date="2015-07" db="EMBL/GenBank/DDBJ databases">
        <title>Genome sequence of Levilinea saccharolytica DSM 16555.</title>
        <authorList>
            <person name="Hemp J."/>
            <person name="Ward L.M."/>
            <person name="Pace L.A."/>
            <person name="Fischer W.W."/>
        </authorList>
    </citation>
    <scope>NUCLEOTIDE SEQUENCE [LARGE SCALE GENOMIC DNA]</scope>
    <source>
        <strain evidence="4 5">KIBI-1</strain>
    </source>
</reference>
<keyword evidence="5" id="KW-1185">Reference proteome</keyword>
<proteinExistence type="predicted"/>
<dbReference type="PATRIC" id="fig|229921.5.peg.2526"/>
<name>A0A0N8GSS2_9CHLR</name>
<evidence type="ECO:0000313" key="4">
    <source>
        <dbReference type="EMBL" id="KPL90090.1"/>
    </source>
</evidence>
<evidence type="ECO:0000256" key="2">
    <source>
        <dbReference type="SAM" id="MobiDB-lite"/>
    </source>
</evidence>
<protein>
    <submittedName>
        <fullName evidence="4">Peptidase</fullName>
    </submittedName>
</protein>
<evidence type="ECO:0000313" key="5">
    <source>
        <dbReference type="Proteomes" id="UP000050501"/>
    </source>
</evidence>
<feature type="region of interest" description="Disordered" evidence="2">
    <location>
        <begin position="1"/>
        <end position="20"/>
    </location>
</feature>
<organism evidence="4 5">
    <name type="scientific">Levilinea saccharolytica</name>
    <dbReference type="NCBI Taxonomy" id="229921"/>
    <lineage>
        <taxon>Bacteria</taxon>
        <taxon>Bacillati</taxon>
        <taxon>Chloroflexota</taxon>
        <taxon>Anaerolineae</taxon>
        <taxon>Anaerolineales</taxon>
        <taxon>Anaerolineaceae</taxon>
        <taxon>Levilinea</taxon>
    </lineage>
</organism>
<accession>A0A0N8GSS2</accession>
<dbReference type="PANTHER" id="PTHR22946:SF9">
    <property type="entry name" value="POLYKETIDE TRANSFERASE AF380"/>
    <property type="match status" value="1"/>
</dbReference>
<dbReference type="EMBL" id="LGCM01000013">
    <property type="protein sequence ID" value="KPL90090.1"/>
    <property type="molecule type" value="Genomic_DNA"/>
</dbReference>
<dbReference type="Pfam" id="PF00326">
    <property type="entry name" value="Peptidase_S9"/>
    <property type="match status" value="1"/>
</dbReference>
<dbReference type="PANTHER" id="PTHR22946">
    <property type="entry name" value="DIENELACTONE HYDROLASE DOMAIN-CONTAINING PROTEIN-RELATED"/>
    <property type="match status" value="1"/>
</dbReference>
<dbReference type="GO" id="GO:0006508">
    <property type="term" value="P:proteolysis"/>
    <property type="evidence" value="ECO:0007669"/>
    <property type="project" value="InterPro"/>
</dbReference>
<dbReference type="Gene3D" id="3.40.50.1820">
    <property type="entry name" value="alpha/beta hydrolase"/>
    <property type="match status" value="1"/>
</dbReference>
<evidence type="ECO:0000256" key="1">
    <source>
        <dbReference type="ARBA" id="ARBA00022801"/>
    </source>
</evidence>
<dbReference type="Proteomes" id="UP000050501">
    <property type="component" value="Unassembled WGS sequence"/>
</dbReference>
<dbReference type="AlphaFoldDB" id="A0A0N8GSS2"/>
<keyword evidence="1" id="KW-0378">Hydrolase</keyword>
<sequence>MPTASPTPTLTPTPTPTPHPLTIQAMRQRGYPGSDITIEEVLAPGANYQRLLTSYRSEGLKIYALLTLPNGERPPEGWPAIVFNHGYIPPREYRTTERYVAYVDALARAGYVVFRPDYRGHGFSEGTASGAYGSPDYTVDVINALTSLQRLPEVDAQRVGMWGHSMGGHITLRAMVTRGDIRAGVIWAGVVASYPDLLNRWRSTPPPSVSSGARRWRDRLADEYGSVEQNPDFWDSISPIHYVADLSGPIQLHHGTADADVPVHFSESLYRAAQAAGQPVEMYLYEGDNHNISINFSTAMGRTVAFFDRHLK</sequence>
<feature type="domain" description="Peptidase S9 prolyl oligopeptidase catalytic" evidence="3">
    <location>
        <begin position="105"/>
        <end position="312"/>
    </location>
</feature>
<evidence type="ECO:0000259" key="3">
    <source>
        <dbReference type="Pfam" id="PF00326"/>
    </source>
</evidence>
<dbReference type="InterPro" id="IPR029058">
    <property type="entry name" value="AB_hydrolase_fold"/>
</dbReference>
<comment type="caution">
    <text evidence="4">The sequence shown here is derived from an EMBL/GenBank/DDBJ whole genome shotgun (WGS) entry which is preliminary data.</text>
</comment>
<dbReference type="GO" id="GO:0008236">
    <property type="term" value="F:serine-type peptidase activity"/>
    <property type="evidence" value="ECO:0007669"/>
    <property type="project" value="InterPro"/>
</dbReference>